<name>A0A1U9JXM0_9BURK</name>
<gene>
    <name evidence="1" type="ORF">PAEH1_01420</name>
</gene>
<reference evidence="1 2" key="1">
    <citation type="submission" date="2017-01" db="EMBL/GenBank/DDBJ databases">
        <title>Complete Genome Sequence of Paenalcaligenes hominis, Isolated from a paraplegic Patient with neurogenic bladder.</title>
        <authorList>
            <person name="Mukhopadhyay R."/>
            <person name="Joaquin J."/>
            <person name="Hogue R."/>
            <person name="Kilaru A."/>
            <person name="Jospin G."/>
            <person name="Mars K."/>
            <person name="Eisen J.A."/>
            <person name="Chaturvedi V."/>
        </authorList>
    </citation>
    <scope>NUCLEOTIDE SEQUENCE [LARGE SCALE GENOMIC DNA]</scope>
    <source>
        <strain evidence="1 2">15S00501</strain>
    </source>
</reference>
<organism evidence="1 2">
    <name type="scientific">Paenalcaligenes hominis</name>
    <dbReference type="NCBI Taxonomy" id="643674"/>
    <lineage>
        <taxon>Bacteria</taxon>
        <taxon>Pseudomonadati</taxon>
        <taxon>Pseudomonadota</taxon>
        <taxon>Betaproteobacteria</taxon>
        <taxon>Burkholderiales</taxon>
        <taxon>Alcaligenaceae</taxon>
        <taxon>Paenalcaligenes</taxon>
    </lineage>
</organism>
<dbReference type="KEGG" id="phn:PAEH1_01420"/>
<dbReference type="EMBL" id="CP019697">
    <property type="protein sequence ID" value="AQS50540.1"/>
    <property type="molecule type" value="Genomic_DNA"/>
</dbReference>
<protein>
    <submittedName>
        <fullName evidence="1">Uncharacterized protein</fullName>
    </submittedName>
</protein>
<dbReference type="AlphaFoldDB" id="A0A1U9JXM0"/>
<evidence type="ECO:0000313" key="1">
    <source>
        <dbReference type="EMBL" id="AQS50540.1"/>
    </source>
</evidence>
<sequence length="68" mass="7601">MQVRILDNDGEVIWSQSEKIGMTFMSHRKDGKLKEIIAALESAVLIAKNELGLVEQPHCFKLESSALC</sequence>
<accession>A0A1U9JXM0</accession>
<evidence type="ECO:0000313" key="2">
    <source>
        <dbReference type="Proteomes" id="UP000189369"/>
    </source>
</evidence>
<dbReference type="Proteomes" id="UP000189369">
    <property type="component" value="Chromosome"/>
</dbReference>
<proteinExistence type="predicted"/>